<dbReference type="PATRIC" id="fig|45073.5.peg.2674"/>
<dbReference type="Proteomes" id="UP000054618">
    <property type="component" value="Unassembled WGS sequence"/>
</dbReference>
<reference evidence="2 3" key="1">
    <citation type="submission" date="2015-11" db="EMBL/GenBank/DDBJ databases">
        <title>Genomic analysis of 38 Legionella species identifies large and diverse effector repertoires.</title>
        <authorList>
            <person name="Burstein D."/>
            <person name="Amaro F."/>
            <person name="Zusman T."/>
            <person name="Lifshitz Z."/>
            <person name="Cohen O."/>
            <person name="Gilbert J.A."/>
            <person name="Pupko T."/>
            <person name="Shuman H.A."/>
            <person name="Segal G."/>
        </authorList>
    </citation>
    <scope>NUCLEOTIDE SEQUENCE [LARGE SCALE GENOMIC DNA]</scope>
    <source>
        <strain evidence="2 3">CDC#1442-AUS-E</strain>
    </source>
</reference>
<comment type="caution">
    <text evidence="2">The sequence shown here is derived from an EMBL/GenBank/DDBJ whole genome shotgun (WGS) entry which is preliminary data.</text>
</comment>
<keyword evidence="1" id="KW-0472">Membrane</keyword>
<feature type="transmembrane region" description="Helical" evidence="1">
    <location>
        <begin position="112"/>
        <end position="136"/>
    </location>
</feature>
<keyword evidence="1" id="KW-1133">Transmembrane helix</keyword>
<keyword evidence="3" id="KW-1185">Reference proteome</keyword>
<keyword evidence="1" id="KW-0812">Transmembrane</keyword>
<protein>
    <submittedName>
        <fullName evidence="2">Uncharacterized protein</fullName>
    </submittedName>
</protein>
<organism evidence="2 3">
    <name type="scientific">Legionella quinlivanii</name>
    <dbReference type="NCBI Taxonomy" id="45073"/>
    <lineage>
        <taxon>Bacteria</taxon>
        <taxon>Pseudomonadati</taxon>
        <taxon>Pseudomonadota</taxon>
        <taxon>Gammaproteobacteria</taxon>
        <taxon>Legionellales</taxon>
        <taxon>Legionellaceae</taxon>
        <taxon>Legionella</taxon>
    </lineage>
</organism>
<feature type="transmembrane region" description="Helical" evidence="1">
    <location>
        <begin position="69"/>
        <end position="92"/>
    </location>
</feature>
<dbReference type="EMBL" id="LNYS01000022">
    <property type="protein sequence ID" value="KTD46599.1"/>
    <property type="molecule type" value="Genomic_DNA"/>
</dbReference>
<proteinExistence type="predicted"/>
<evidence type="ECO:0000313" key="2">
    <source>
        <dbReference type="EMBL" id="KTD46599.1"/>
    </source>
</evidence>
<gene>
    <name evidence="2" type="ORF">Lqui_2524</name>
</gene>
<name>A0A0W0XPK3_9GAMM</name>
<feature type="transmembrane region" description="Helical" evidence="1">
    <location>
        <begin position="142"/>
        <end position="163"/>
    </location>
</feature>
<feature type="transmembrane region" description="Helical" evidence="1">
    <location>
        <begin position="21"/>
        <end position="49"/>
    </location>
</feature>
<accession>A0A0W0XPK3</accession>
<sequence>MSKGKRIISLKNWAERLVRNPSLYVSGVVSALLGGASGGIIGLFSGGFIAQSFKLCTSTSGCFLNINPAIIIGALIGLITGTLLGGAVAIAITSFKIYKKTKSYPVLSQDNIAQVISASLWINAEIIIGMDLGAIIGSLKSGGIGTITGAVCGLLIIWLTSALKPSRKEAIKN</sequence>
<dbReference type="AlphaFoldDB" id="A0A0W0XPK3"/>
<evidence type="ECO:0000313" key="3">
    <source>
        <dbReference type="Proteomes" id="UP000054618"/>
    </source>
</evidence>
<evidence type="ECO:0000256" key="1">
    <source>
        <dbReference type="SAM" id="Phobius"/>
    </source>
</evidence>